<feature type="compositionally biased region" description="Low complexity" evidence="1">
    <location>
        <begin position="167"/>
        <end position="209"/>
    </location>
</feature>
<evidence type="ECO:0000259" key="2">
    <source>
        <dbReference type="Pfam" id="PF11350"/>
    </source>
</evidence>
<evidence type="ECO:0000256" key="1">
    <source>
        <dbReference type="SAM" id="MobiDB-lite"/>
    </source>
</evidence>
<dbReference type="SUPFAM" id="SSF55486">
    <property type="entry name" value="Metalloproteases ('zincins'), catalytic domain"/>
    <property type="match status" value="1"/>
</dbReference>
<feature type="region of interest" description="Disordered" evidence="1">
    <location>
        <begin position="1"/>
        <end position="97"/>
    </location>
</feature>
<dbReference type="AlphaFoldDB" id="A0A7W8B8X7"/>
<dbReference type="RefSeq" id="WP_244927152.1">
    <property type="nucleotide sequence ID" value="NZ_JACHJF010000001.1"/>
</dbReference>
<evidence type="ECO:0000313" key="3">
    <source>
        <dbReference type="EMBL" id="MBB5117149.1"/>
    </source>
</evidence>
<dbReference type="EMBL" id="JACHJF010000001">
    <property type="protein sequence ID" value="MBB5117149.1"/>
    <property type="molecule type" value="Genomic_DNA"/>
</dbReference>
<gene>
    <name evidence="3" type="ORF">FHS36_000547</name>
</gene>
<organism evidence="3 4">
    <name type="scientific">Streptomyces eurocidicus</name>
    <name type="common">Streptoverticillium eurocidicus</name>
    <dbReference type="NCBI Taxonomy" id="66423"/>
    <lineage>
        <taxon>Bacteria</taxon>
        <taxon>Bacillati</taxon>
        <taxon>Actinomycetota</taxon>
        <taxon>Actinomycetes</taxon>
        <taxon>Kitasatosporales</taxon>
        <taxon>Streptomycetaceae</taxon>
        <taxon>Streptomyces</taxon>
    </lineage>
</organism>
<accession>A0A7W8B8X7</accession>
<comment type="caution">
    <text evidence="3">The sequence shown here is derived from an EMBL/GenBank/DDBJ whole genome shotgun (WGS) entry which is preliminary data.</text>
</comment>
<evidence type="ECO:0000313" key="4">
    <source>
        <dbReference type="Proteomes" id="UP000528608"/>
    </source>
</evidence>
<feature type="domain" description="DUF3152" evidence="2">
    <location>
        <begin position="318"/>
        <end position="497"/>
    </location>
</feature>
<proteinExistence type="predicted"/>
<dbReference type="InterPro" id="IPR022603">
    <property type="entry name" value="DUF3152"/>
</dbReference>
<dbReference type="Proteomes" id="UP000528608">
    <property type="component" value="Unassembled WGS sequence"/>
</dbReference>
<reference evidence="3 4" key="1">
    <citation type="submission" date="2020-08" db="EMBL/GenBank/DDBJ databases">
        <title>Genomic Encyclopedia of Type Strains, Phase III (KMG-III): the genomes of soil and plant-associated and newly described type strains.</title>
        <authorList>
            <person name="Whitman W."/>
        </authorList>
    </citation>
    <scope>NUCLEOTIDE SEQUENCE [LARGE SCALE GENOMIC DNA]</scope>
    <source>
        <strain evidence="3 4">CECT 3259</strain>
    </source>
</reference>
<sequence>MGKHSARASHASPRPAAPAAEGPAGDSSGSAGEEAGPLGGPGLAFGTEPRAEFGAEFGAAPGTGRRRASAAEEAPEAAEPPPPGGWPDPLFDPEWTGMTAVRAEPQPEPGVGWGVIGVQRGQAAGPAGGYEHHTYGSLYVTDHPAGRDAAHQPVLPFVDEVFPPSVPSASSPSSASSASVSGSAPGAVRSPGAVDAPAEGASAADAGVPRVILTGPGSRRAPRTAGPFRTGRPGQGLARTATGVAAALVTAVLAVIVAGQVQEGADSKAQARSADVERTGPDAASRSDSRPTPNGGAVVPATYEQKMAKKYPLAPDARGTGDFETVGGHDKAPGKGEVLRYRVDVEKGLPLDGGLFATAVQKTLNDERSWAHGGERTFERVSTGHPDFVITLASPRTTATWCAKSGLDTTQDNVSCDSAATDRVMINAYRWAQGAQTYGDRMHAYRQMLINHEVGHRLGHDHETCAKEGALAPVMMQQTKFLTTDGVTCRPNPWVFPGE</sequence>
<name>A0A7W8B8X7_STREU</name>
<feature type="compositionally biased region" description="Basic and acidic residues" evidence="1">
    <location>
        <begin position="274"/>
        <end position="289"/>
    </location>
</feature>
<protein>
    <recommendedName>
        <fullName evidence="2">DUF3152 domain-containing protein</fullName>
    </recommendedName>
</protein>
<feature type="region of interest" description="Disordered" evidence="1">
    <location>
        <begin position="264"/>
        <end position="300"/>
    </location>
</feature>
<feature type="region of interest" description="Disordered" evidence="1">
    <location>
        <begin position="165"/>
        <end position="235"/>
    </location>
</feature>
<dbReference type="Pfam" id="PF11350">
    <property type="entry name" value="DUF3152"/>
    <property type="match status" value="1"/>
</dbReference>
<feature type="compositionally biased region" description="Low complexity" evidence="1">
    <location>
        <begin position="8"/>
        <end position="36"/>
    </location>
</feature>